<feature type="transmembrane region" description="Helical" evidence="5">
    <location>
        <begin position="478"/>
        <end position="497"/>
    </location>
</feature>
<name>A0AA39R375_9LECA</name>
<feature type="transmembrane region" description="Helical" evidence="5">
    <location>
        <begin position="176"/>
        <end position="199"/>
    </location>
</feature>
<dbReference type="Pfam" id="PF07690">
    <property type="entry name" value="MFS_1"/>
    <property type="match status" value="1"/>
</dbReference>
<keyword evidence="2 5" id="KW-0812">Transmembrane</keyword>
<evidence type="ECO:0000313" key="7">
    <source>
        <dbReference type="Proteomes" id="UP001166286"/>
    </source>
</evidence>
<dbReference type="Gene3D" id="1.20.1250.20">
    <property type="entry name" value="MFS general substrate transporter like domains"/>
    <property type="match status" value="1"/>
</dbReference>
<dbReference type="InterPro" id="IPR011701">
    <property type="entry name" value="MFS"/>
</dbReference>
<organism evidence="6 7">
    <name type="scientific">Cladonia borealis</name>
    <dbReference type="NCBI Taxonomy" id="184061"/>
    <lineage>
        <taxon>Eukaryota</taxon>
        <taxon>Fungi</taxon>
        <taxon>Dikarya</taxon>
        <taxon>Ascomycota</taxon>
        <taxon>Pezizomycotina</taxon>
        <taxon>Lecanoromycetes</taxon>
        <taxon>OSLEUM clade</taxon>
        <taxon>Lecanoromycetidae</taxon>
        <taxon>Lecanorales</taxon>
        <taxon>Lecanorineae</taxon>
        <taxon>Cladoniaceae</taxon>
        <taxon>Cladonia</taxon>
    </lineage>
</organism>
<protein>
    <recommendedName>
        <fullName evidence="8">MFS transporter</fullName>
    </recommendedName>
</protein>
<feature type="transmembrane region" description="Helical" evidence="5">
    <location>
        <begin position="310"/>
        <end position="334"/>
    </location>
</feature>
<feature type="transmembrane region" description="Helical" evidence="5">
    <location>
        <begin position="145"/>
        <end position="170"/>
    </location>
</feature>
<dbReference type="GO" id="GO:0022857">
    <property type="term" value="F:transmembrane transporter activity"/>
    <property type="evidence" value="ECO:0007669"/>
    <property type="project" value="InterPro"/>
</dbReference>
<proteinExistence type="predicted"/>
<evidence type="ECO:0000256" key="4">
    <source>
        <dbReference type="ARBA" id="ARBA00023136"/>
    </source>
</evidence>
<feature type="transmembrane region" description="Helical" evidence="5">
    <location>
        <begin position="211"/>
        <end position="232"/>
    </location>
</feature>
<feature type="transmembrane region" description="Helical" evidence="5">
    <location>
        <begin position="390"/>
        <end position="420"/>
    </location>
</feature>
<reference evidence="6" key="1">
    <citation type="submission" date="2023-03" db="EMBL/GenBank/DDBJ databases">
        <title>Complete genome of Cladonia borealis.</title>
        <authorList>
            <person name="Park H."/>
        </authorList>
    </citation>
    <scope>NUCLEOTIDE SEQUENCE</scope>
    <source>
        <strain evidence="6">ANT050790</strain>
    </source>
</reference>
<dbReference type="PANTHER" id="PTHR23507:SF1">
    <property type="entry name" value="FI18259P1-RELATED"/>
    <property type="match status" value="1"/>
</dbReference>
<dbReference type="Proteomes" id="UP001166286">
    <property type="component" value="Unassembled WGS sequence"/>
</dbReference>
<dbReference type="SUPFAM" id="SSF103473">
    <property type="entry name" value="MFS general substrate transporter"/>
    <property type="match status" value="1"/>
</dbReference>
<keyword evidence="3 5" id="KW-1133">Transmembrane helix</keyword>
<comment type="subcellular location">
    <subcellularLocation>
        <location evidence="1">Membrane</location>
        <topology evidence="1">Multi-pass membrane protein</topology>
    </subcellularLocation>
</comment>
<dbReference type="AlphaFoldDB" id="A0AA39R375"/>
<keyword evidence="4 5" id="KW-0472">Membrane</keyword>
<dbReference type="GO" id="GO:0016020">
    <property type="term" value="C:membrane"/>
    <property type="evidence" value="ECO:0007669"/>
    <property type="project" value="UniProtKB-SubCell"/>
</dbReference>
<evidence type="ECO:0000256" key="5">
    <source>
        <dbReference type="SAM" id="Phobius"/>
    </source>
</evidence>
<evidence type="ECO:0000256" key="2">
    <source>
        <dbReference type="ARBA" id="ARBA00022692"/>
    </source>
</evidence>
<feature type="transmembrane region" description="Helical" evidence="5">
    <location>
        <begin position="346"/>
        <end position="370"/>
    </location>
</feature>
<sequence length="499" mass="55016">MAPRPGASITDQDHQTLHSIYGGNEPLMDDGGEQHANKSTILQHSHASYLGFPTTATYCLILNLLIEIFDMILLTPQIALFQRSICFQHYQQEGARVPGQGCQAKVIQQELAIVRGWKGFFDCIPVLLMAIPTGYLADRIGRRKVMAMILSGMLAGAAWYILICSFPAVFPVRLLWLSSVFYLSGGGYWSASIMVLAIAADACSEADRSRIFYYLYSVYLFTELVAPSIASVTMDNNLMLPFLIGIIALLLCFPVLYVMPETLKSLDTITQVEPVEPDESTYLRESYSETAVDHPVENGLWWILRCRNTLLVVPIFFVTTFRATTLSVLLQYTAVRFSWKLSSTNALLSVVAGVNLLLVLFFLPGLTSLLQHRYKISSPKIDLSVARVSLLVLAIGSFLVGLAPTAAFMIPSLVIFAFGYGARVSTFSVLSSWVNKEHSARVYGIVAVIENLGVLAGEPTLQNVFAATLDFSGVWRGTPFFCTACLYAIAAAFSWSIRL</sequence>
<comment type="caution">
    <text evidence="6">The sequence shown here is derived from an EMBL/GenBank/DDBJ whole genome shotgun (WGS) entry which is preliminary data.</text>
</comment>
<feature type="transmembrane region" description="Helical" evidence="5">
    <location>
        <begin position="238"/>
        <end position="259"/>
    </location>
</feature>
<keyword evidence="7" id="KW-1185">Reference proteome</keyword>
<evidence type="ECO:0000313" key="6">
    <source>
        <dbReference type="EMBL" id="KAK0512964.1"/>
    </source>
</evidence>
<evidence type="ECO:0000256" key="3">
    <source>
        <dbReference type="ARBA" id="ARBA00022989"/>
    </source>
</evidence>
<gene>
    <name evidence="6" type="ORF">JMJ35_004981</name>
</gene>
<dbReference type="EMBL" id="JAFEKC020000009">
    <property type="protein sequence ID" value="KAK0512964.1"/>
    <property type="molecule type" value="Genomic_DNA"/>
</dbReference>
<dbReference type="PANTHER" id="PTHR23507">
    <property type="entry name" value="ZGC:174356"/>
    <property type="match status" value="1"/>
</dbReference>
<evidence type="ECO:0008006" key="8">
    <source>
        <dbReference type="Google" id="ProtNLM"/>
    </source>
</evidence>
<evidence type="ECO:0000256" key="1">
    <source>
        <dbReference type="ARBA" id="ARBA00004141"/>
    </source>
</evidence>
<accession>A0AA39R375</accession>
<dbReference type="InterPro" id="IPR036259">
    <property type="entry name" value="MFS_trans_sf"/>
</dbReference>